<dbReference type="EMBL" id="FN653023">
    <property type="protein sequence ID" value="CBY17958.1"/>
    <property type="molecule type" value="Genomic_DNA"/>
</dbReference>
<name>E4X2V5_OIKDI</name>
<dbReference type="InParanoid" id="E4X2V5"/>
<keyword evidence="3" id="KW-1185">Reference proteome</keyword>
<evidence type="ECO:0000256" key="1">
    <source>
        <dbReference type="SAM" id="MobiDB-lite"/>
    </source>
</evidence>
<gene>
    <name evidence="2" type="ORF">GSOID_T00017587001</name>
</gene>
<feature type="region of interest" description="Disordered" evidence="1">
    <location>
        <begin position="581"/>
        <end position="634"/>
    </location>
</feature>
<accession>E4X2V5</accession>
<feature type="region of interest" description="Disordered" evidence="1">
    <location>
        <begin position="685"/>
        <end position="722"/>
    </location>
</feature>
<proteinExistence type="predicted"/>
<sequence>MSEIPKWDDLGLPSLNQLGNRLGYGGSRNCGSILGFLGDEHLDDCVLDLFDTVMWRACSTSQKKEISLDTVVQIIHTKFQEEGERERRIRMSLLDNGSNKKGASKIAHEKKREELEAECSVWEVFTYNEIKRICEALIKPAEINSAVKRNTEAESMLQHVFEDTKKRHRRGLRPMIPRYYKIQSVAKHCDTIKKLNPNDWYVFKEVPWREDTMDFIQLIPHTKLIKYMYSIRNPDLMSTIAGFWWNDRKQTGLYKTEVGKKIIEQHGCLARYLIRTFENEEEHDTALARQMFKDILLRGFFDAVFVQICKGPVTSMAVCWLCLNYPCFIDFDLLRAMYHSGECENWFVLNEENQCIQHAVGNHNRWDESTASEDSDYEETKKSGFFATYKKDLDSRVYAPDYSQDKSNFEKILTNEVLNEGSKENNPNEAIQAWIAKGVWESAHVSKTSYRDQKFGSEIIAEDNESCVSSLAQTKTKTQLIPEIKQNPVTKTRYTDLSEEMSDLHISPQRHHVKTADEISPNSRPTLLSSTDERSNFGESSVQYGHGNYPQVILNRQKVEMRRPTGGYFNAPRSAALQNNLGTESERSEFGESTFDDSAILSNQGRDSRRGVRRSRPGNRSMLARGSYKCPLPRENHLIDQASRSDFGNSAAEAKHHENLPSNMPIKGPQNFNITRQTGESAFYNSGTQSAANRRGRGSSIAYSGASYRGRGRPQRTQTSITAASLALNSTAHRR</sequence>
<evidence type="ECO:0000313" key="3">
    <source>
        <dbReference type="Proteomes" id="UP000001307"/>
    </source>
</evidence>
<protein>
    <submittedName>
        <fullName evidence="2">Uncharacterized protein</fullName>
    </submittedName>
</protein>
<dbReference type="Proteomes" id="UP000001307">
    <property type="component" value="Unassembled WGS sequence"/>
</dbReference>
<dbReference type="AlphaFoldDB" id="E4X2V5"/>
<dbReference type="OrthoDB" id="10591330at2759"/>
<feature type="region of interest" description="Disordered" evidence="1">
    <location>
        <begin position="508"/>
        <end position="543"/>
    </location>
</feature>
<reference evidence="2" key="1">
    <citation type="journal article" date="2010" name="Science">
        <title>Plasticity of animal genome architecture unmasked by rapid evolution of a pelagic tunicate.</title>
        <authorList>
            <person name="Denoeud F."/>
            <person name="Henriet S."/>
            <person name="Mungpakdee S."/>
            <person name="Aury J.M."/>
            <person name="Da Silva C."/>
            <person name="Brinkmann H."/>
            <person name="Mikhaleva J."/>
            <person name="Olsen L.C."/>
            <person name="Jubin C."/>
            <person name="Canestro C."/>
            <person name="Bouquet J.M."/>
            <person name="Danks G."/>
            <person name="Poulain J."/>
            <person name="Campsteijn C."/>
            <person name="Adamski M."/>
            <person name="Cross I."/>
            <person name="Yadetie F."/>
            <person name="Muffato M."/>
            <person name="Louis A."/>
            <person name="Butcher S."/>
            <person name="Tsagkogeorga G."/>
            <person name="Konrad A."/>
            <person name="Singh S."/>
            <person name="Jensen M.F."/>
            <person name="Cong E.H."/>
            <person name="Eikeseth-Otteraa H."/>
            <person name="Noel B."/>
            <person name="Anthouard V."/>
            <person name="Porcel B.M."/>
            <person name="Kachouri-Lafond R."/>
            <person name="Nishino A."/>
            <person name="Ugolini M."/>
            <person name="Chourrout P."/>
            <person name="Nishida H."/>
            <person name="Aasland R."/>
            <person name="Huzurbazar S."/>
            <person name="Westhof E."/>
            <person name="Delsuc F."/>
            <person name="Lehrach H."/>
            <person name="Reinhardt R."/>
            <person name="Weissenbach J."/>
            <person name="Roy S.W."/>
            <person name="Artiguenave F."/>
            <person name="Postlethwait J.H."/>
            <person name="Manak J.R."/>
            <person name="Thompson E.M."/>
            <person name="Jaillon O."/>
            <person name="Du Pasquier L."/>
            <person name="Boudinot P."/>
            <person name="Liberles D.A."/>
            <person name="Volff J.N."/>
            <person name="Philippe H."/>
            <person name="Lenhard B."/>
            <person name="Roest Crollius H."/>
            <person name="Wincker P."/>
            <person name="Chourrout D."/>
        </authorList>
    </citation>
    <scope>NUCLEOTIDE SEQUENCE [LARGE SCALE GENOMIC DNA]</scope>
</reference>
<evidence type="ECO:0000313" key="2">
    <source>
        <dbReference type="EMBL" id="CBY17958.1"/>
    </source>
</evidence>
<organism evidence="2">
    <name type="scientific">Oikopleura dioica</name>
    <name type="common">Tunicate</name>
    <dbReference type="NCBI Taxonomy" id="34765"/>
    <lineage>
        <taxon>Eukaryota</taxon>
        <taxon>Metazoa</taxon>
        <taxon>Chordata</taxon>
        <taxon>Tunicata</taxon>
        <taxon>Appendicularia</taxon>
        <taxon>Copelata</taxon>
        <taxon>Oikopleuridae</taxon>
        <taxon>Oikopleura</taxon>
    </lineage>
</organism>
<feature type="compositionally biased region" description="Polar residues" evidence="1">
    <location>
        <begin position="520"/>
        <end position="530"/>
    </location>
</feature>